<comment type="caution">
    <text evidence="10">The sequence shown here is derived from an EMBL/GenBank/DDBJ whole genome shotgun (WGS) entry which is preliminary data.</text>
</comment>
<dbReference type="InterPro" id="IPR036876">
    <property type="entry name" value="UVR_dom_sf"/>
</dbReference>
<dbReference type="InterPro" id="IPR004791">
    <property type="entry name" value="UvrC"/>
</dbReference>
<evidence type="ECO:0000259" key="9">
    <source>
        <dbReference type="PROSITE" id="PS50165"/>
    </source>
</evidence>
<dbReference type="InterPro" id="IPR010994">
    <property type="entry name" value="RuvA_2-like"/>
</dbReference>
<reference evidence="11" key="1">
    <citation type="submission" date="2018-02" db="EMBL/GenBank/DDBJ databases">
        <title>Genome sequence of Candidatus Liberibacter europaeus.</title>
        <authorList>
            <person name="Frampton R.A."/>
            <person name="Thompson S.M."/>
            <person name="David C."/>
            <person name="Addison S.M."/>
            <person name="Smith G.R."/>
        </authorList>
    </citation>
    <scope>NUCLEOTIDE SEQUENCE [LARGE SCALE GENOMIC DNA]</scope>
</reference>
<dbReference type="GO" id="GO:0005737">
    <property type="term" value="C:cytoplasm"/>
    <property type="evidence" value="ECO:0007669"/>
    <property type="project" value="UniProtKB-SubCell"/>
</dbReference>
<dbReference type="Pfam" id="PF14520">
    <property type="entry name" value="HHH_5"/>
    <property type="match status" value="1"/>
</dbReference>
<evidence type="ECO:0000256" key="2">
    <source>
        <dbReference type="ARBA" id="ARBA00022763"/>
    </source>
</evidence>
<evidence type="ECO:0000313" key="11">
    <source>
        <dbReference type="Proteomes" id="UP000240811"/>
    </source>
</evidence>
<dbReference type="PROSITE" id="PS50164">
    <property type="entry name" value="GIY_YIG"/>
    <property type="match status" value="1"/>
</dbReference>
<dbReference type="InterPro" id="IPR001162">
    <property type="entry name" value="UvrC_RNase_H_dom"/>
</dbReference>
<dbReference type="PROSITE" id="PS50165">
    <property type="entry name" value="UVRC"/>
    <property type="match status" value="1"/>
</dbReference>
<evidence type="ECO:0000256" key="5">
    <source>
        <dbReference type="ARBA" id="ARBA00023204"/>
    </source>
</evidence>
<dbReference type="HAMAP" id="MF_00203">
    <property type="entry name" value="UvrC"/>
    <property type="match status" value="1"/>
</dbReference>
<dbReference type="GO" id="GO:0009432">
    <property type="term" value="P:SOS response"/>
    <property type="evidence" value="ECO:0007669"/>
    <property type="project" value="UniProtKB-UniRule"/>
</dbReference>
<dbReference type="Gene3D" id="1.10.150.20">
    <property type="entry name" value="5' to 3' exonuclease, C-terminal subdomain"/>
    <property type="match status" value="1"/>
</dbReference>
<gene>
    <name evidence="7" type="primary">uvrC</name>
    <name evidence="10" type="ORF">C4617_00040</name>
</gene>
<proteinExistence type="inferred from homology"/>
<dbReference type="InterPro" id="IPR038476">
    <property type="entry name" value="UvrC_RNase_H_dom_sf"/>
</dbReference>
<accession>A0A2T4VYK6</accession>
<dbReference type="SMART" id="SM00465">
    <property type="entry name" value="GIYc"/>
    <property type="match status" value="1"/>
</dbReference>
<sequence>MNTIEKFIKKMPASPGVYKMLDANGKILYIGKAYNLQKRVRSYTQLKNHTQRIMYMISQTKNVEFVTTRTETEALLLEAHMIKSLKPRFNILLSDDKYFPYILITDDHKVPALYKHRGPPVRTGSYFGPFASVDAVEKTINSLQRVFFLRNCPDSTFGCRTRPCLLFQIKKCSGPCTGEISVEKYMDLVSDAKDFLSGRNQHLIKEKIAHDMNQATIKEDFESAITHRDRLEALSHIQNHSEFNDEIMDFFAIYQDKNIACIQTIFFRFGQHRGARIFFLKTYSQLNNAQILKSFLIQFYDDKPCPKNILLSETVDEAKLLETSLTKKSGHRVKITIPHRGEKRKIIEQALVNANKAHSQKIANEIFNTQVIKDFAEKFALPRIPKRIEIYDNSHIMGCSAVGCMVVSGENGFMKNQYRKFNFNLHDINTKDDCAMMRMLLTRRLSQLIKNKAHDDCDQTKEDISFSSWPDVIIVDGGKGQLSVAHSILRQLKIDNHIKIISIAKGPQRNAGREKFFIDNGKELVLSMRDPVLYFIQRLRDEAHRFAITAHRTRRKKIAYNHPLDEIGGIGPMRKRSLLQSFGTIKMISRASPEVLTSTEGISKKTATKIYNHFHSNTQYRST</sequence>
<keyword evidence="5 7" id="KW-0234">DNA repair</keyword>
<comment type="subcellular location">
    <subcellularLocation>
        <location evidence="7">Cytoplasm</location>
    </subcellularLocation>
</comment>
<dbReference type="InterPro" id="IPR035901">
    <property type="entry name" value="GIY-YIG_endonuc_sf"/>
</dbReference>
<dbReference type="GO" id="GO:0009380">
    <property type="term" value="C:excinuclease repair complex"/>
    <property type="evidence" value="ECO:0007669"/>
    <property type="project" value="InterPro"/>
</dbReference>
<dbReference type="SUPFAM" id="SSF47781">
    <property type="entry name" value="RuvA domain 2-like"/>
    <property type="match status" value="1"/>
</dbReference>
<dbReference type="FunFam" id="3.30.420.340:FF:000001">
    <property type="entry name" value="UvrABC system protein C"/>
    <property type="match status" value="1"/>
</dbReference>
<keyword evidence="4 7" id="KW-0267">Excision nuclease</keyword>
<keyword evidence="6 7" id="KW-0742">SOS response</keyword>
<dbReference type="SUPFAM" id="SSF46600">
    <property type="entry name" value="C-terminal UvrC-binding domain of UvrB"/>
    <property type="match status" value="1"/>
</dbReference>
<dbReference type="Pfam" id="PF22920">
    <property type="entry name" value="UvrC_RNaseH"/>
    <property type="match status" value="1"/>
</dbReference>
<dbReference type="PANTHER" id="PTHR30562">
    <property type="entry name" value="UVRC/OXIDOREDUCTASE"/>
    <property type="match status" value="1"/>
</dbReference>
<dbReference type="GO" id="GO:0009381">
    <property type="term" value="F:excinuclease ABC activity"/>
    <property type="evidence" value="ECO:0007669"/>
    <property type="project" value="UniProtKB-UniRule"/>
</dbReference>
<dbReference type="GO" id="GO:0003677">
    <property type="term" value="F:DNA binding"/>
    <property type="evidence" value="ECO:0007669"/>
    <property type="project" value="UniProtKB-UniRule"/>
</dbReference>
<dbReference type="Pfam" id="PF08459">
    <property type="entry name" value="UvrC_RNaseH_dom"/>
    <property type="match status" value="1"/>
</dbReference>
<keyword evidence="1 7" id="KW-0963">Cytoplasm</keyword>
<protein>
    <recommendedName>
        <fullName evidence="7">UvrABC system protein C</fullName>
        <shortName evidence="7">Protein UvrC</shortName>
    </recommendedName>
    <alternativeName>
        <fullName evidence="7">Excinuclease ABC subunit C</fullName>
    </alternativeName>
</protein>
<dbReference type="NCBIfam" id="TIGR00194">
    <property type="entry name" value="uvrC"/>
    <property type="match status" value="1"/>
</dbReference>
<dbReference type="CDD" id="cd10434">
    <property type="entry name" value="GIY-YIG_UvrC_Cho"/>
    <property type="match status" value="1"/>
</dbReference>
<feature type="domain" description="GIY-YIG" evidence="8">
    <location>
        <begin position="13"/>
        <end position="91"/>
    </location>
</feature>
<organism evidence="10 11">
    <name type="scientific">Candidatus Liberibacter europaeus</name>
    <dbReference type="NCBI Taxonomy" id="744859"/>
    <lineage>
        <taxon>Bacteria</taxon>
        <taxon>Pseudomonadati</taxon>
        <taxon>Pseudomonadota</taxon>
        <taxon>Alphaproteobacteria</taxon>
        <taxon>Hyphomicrobiales</taxon>
        <taxon>Rhizobiaceae</taxon>
        <taxon>Liberibacter</taxon>
    </lineage>
</organism>
<dbReference type="Pfam" id="PF01541">
    <property type="entry name" value="GIY-YIG"/>
    <property type="match status" value="1"/>
</dbReference>
<evidence type="ECO:0000256" key="3">
    <source>
        <dbReference type="ARBA" id="ARBA00022769"/>
    </source>
</evidence>
<dbReference type="InterPro" id="IPR050066">
    <property type="entry name" value="UvrABC_protein_C"/>
</dbReference>
<dbReference type="GO" id="GO:0006289">
    <property type="term" value="P:nucleotide-excision repair"/>
    <property type="evidence" value="ECO:0007669"/>
    <property type="project" value="UniProtKB-UniRule"/>
</dbReference>
<dbReference type="FunFam" id="3.40.1440.10:FF:000001">
    <property type="entry name" value="UvrABC system protein C"/>
    <property type="match status" value="1"/>
</dbReference>
<dbReference type="PANTHER" id="PTHR30562:SF1">
    <property type="entry name" value="UVRABC SYSTEM PROTEIN C"/>
    <property type="match status" value="1"/>
</dbReference>
<feature type="domain" description="UvrC family homology region profile" evidence="9">
    <location>
        <begin position="250"/>
        <end position="489"/>
    </location>
</feature>
<comment type="function">
    <text evidence="7">The UvrABC repair system catalyzes the recognition and processing of DNA lesions. UvrC both incises the 5' and 3' sides of the lesion. The N-terminal half is responsible for the 3' incision and the C-terminal half is responsible for the 5' incision.</text>
</comment>
<keyword evidence="3 7" id="KW-0228">DNA excision</keyword>
<evidence type="ECO:0000256" key="6">
    <source>
        <dbReference type="ARBA" id="ARBA00023236"/>
    </source>
</evidence>
<dbReference type="Gene3D" id="3.40.1440.10">
    <property type="entry name" value="GIY-YIG endonuclease"/>
    <property type="match status" value="1"/>
</dbReference>
<name>A0A2T4VYK6_9HYPH</name>
<comment type="subunit">
    <text evidence="7">Interacts with UvrB in an incision complex.</text>
</comment>
<dbReference type="Gene3D" id="3.30.420.340">
    <property type="entry name" value="UvrC, RNAse H endonuclease domain"/>
    <property type="match status" value="1"/>
</dbReference>
<dbReference type="InterPro" id="IPR000305">
    <property type="entry name" value="GIY-YIG_endonuc"/>
</dbReference>
<evidence type="ECO:0000313" key="10">
    <source>
        <dbReference type="EMBL" id="PTL86862.1"/>
    </source>
</evidence>
<evidence type="ECO:0000256" key="4">
    <source>
        <dbReference type="ARBA" id="ARBA00022881"/>
    </source>
</evidence>
<dbReference type="AlphaFoldDB" id="A0A2T4VYK6"/>
<comment type="similarity">
    <text evidence="7">Belongs to the UvrC family.</text>
</comment>
<evidence type="ECO:0000259" key="8">
    <source>
        <dbReference type="PROSITE" id="PS50164"/>
    </source>
</evidence>
<dbReference type="SUPFAM" id="SSF82771">
    <property type="entry name" value="GIY-YIG endonuclease"/>
    <property type="match status" value="1"/>
</dbReference>
<evidence type="ECO:0000256" key="7">
    <source>
        <dbReference type="HAMAP-Rule" id="MF_00203"/>
    </source>
</evidence>
<dbReference type="Proteomes" id="UP000240811">
    <property type="component" value="Unassembled WGS sequence"/>
</dbReference>
<evidence type="ECO:0000256" key="1">
    <source>
        <dbReference type="ARBA" id="ARBA00022490"/>
    </source>
</evidence>
<dbReference type="EMBL" id="PSQJ01000001">
    <property type="protein sequence ID" value="PTL86862.1"/>
    <property type="molecule type" value="Genomic_DNA"/>
</dbReference>
<keyword evidence="2 7" id="KW-0227">DNA damage</keyword>
<dbReference type="InterPro" id="IPR047296">
    <property type="entry name" value="GIY-YIG_UvrC_Cho"/>
</dbReference>